<proteinExistence type="predicted"/>
<dbReference type="SUPFAM" id="SSF53756">
    <property type="entry name" value="UDP-Glycosyltransferase/glycogen phosphorylase"/>
    <property type="match status" value="1"/>
</dbReference>
<reference evidence="3 4" key="1">
    <citation type="journal article" date="2009" name="Environ. Microbiol.">
        <title>Genome sequence of Desulfobacterium autotrophicum HRM2, a marine sulfate reducer oxidizing organic carbon completely to carbon dioxide.</title>
        <authorList>
            <person name="Strittmatter A.W."/>
            <person name="Liesegang H."/>
            <person name="Rabus R."/>
            <person name="Decker I."/>
            <person name="Amann J."/>
            <person name="Andres S."/>
            <person name="Henne A."/>
            <person name="Fricke W.F."/>
            <person name="Martinez-Arias R."/>
            <person name="Bartels D."/>
            <person name="Goesmann A."/>
            <person name="Krause L."/>
            <person name="Puehler A."/>
            <person name="Klenk H.P."/>
            <person name="Richter M."/>
            <person name="Schuler M."/>
            <person name="Gloeckner F.O."/>
            <person name="Meyerdierks A."/>
            <person name="Gottschalk G."/>
            <person name="Amann R."/>
        </authorList>
    </citation>
    <scope>NUCLEOTIDE SEQUENCE [LARGE SCALE GENOMIC DNA]</scope>
    <source>
        <strain evidence="4">ATCC 43914 / DSM 3382 / HRM2</strain>
    </source>
</reference>
<evidence type="ECO:0000313" key="4">
    <source>
        <dbReference type="Proteomes" id="UP000000442"/>
    </source>
</evidence>
<dbReference type="PANTHER" id="PTHR21015">
    <property type="entry name" value="UDP-N-ACETYLGLUCOSAMINE--N-ACETYLMURAMYL-(PENTAPEPTIDE) PYROPHOSPHORYL-UNDECAPRENOL N-ACETYLGLUCOSAMINE TRANSFERASE 1"/>
    <property type="match status" value="1"/>
</dbReference>
<dbReference type="EMBL" id="CP001087">
    <property type="protein sequence ID" value="ACN17210.1"/>
    <property type="molecule type" value="Genomic_DNA"/>
</dbReference>
<dbReference type="STRING" id="177437.HRM2_41540"/>
<dbReference type="Proteomes" id="UP000000442">
    <property type="component" value="Chromosome"/>
</dbReference>
<dbReference type="KEGG" id="dat:HRM2_41540"/>
<keyword evidence="4" id="KW-1185">Reference proteome</keyword>
<protein>
    <recommendedName>
        <fullName evidence="2">Glycosyl transferase family 28 C-terminal domain-containing protein</fullName>
    </recommendedName>
</protein>
<dbReference type="PANTHER" id="PTHR21015:SF28">
    <property type="entry name" value="SLL1722 PROTEIN"/>
    <property type="match status" value="1"/>
</dbReference>
<feature type="region of interest" description="Disordered" evidence="1">
    <location>
        <begin position="402"/>
        <end position="421"/>
    </location>
</feature>
<name>C0QCX8_DESAH</name>
<dbReference type="RefSeq" id="WP_015905943.1">
    <property type="nucleotide sequence ID" value="NC_012108.1"/>
</dbReference>
<evidence type="ECO:0000259" key="2">
    <source>
        <dbReference type="Pfam" id="PF04101"/>
    </source>
</evidence>
<feature type="domain" description="Glycosyl transferase family 28 C-terminal" evidence="2">
    <location>
        <begin position="231"/>
        <end position="372"/>
    </location>
</feature>
<dbReference type="GO" id="GO:0016758">
    <property type="term" value="F:hexosyltransferase activity"/>
    <property type="evidence" value="ECO:0007669"/>
    <property type="project" value="InterPro"/>
</dbReference>
<dbReference type="InterPro" id="IPR007235">
    <property type="entry name" value="Glyco_trans_28_C"/>
</dbReference>
<dbReference type="Gene3D" id="3.40.50.2000">
    <property type="entry name" value="Glycogen Phosphorylase B"/>
    <property type="match status" value="1"/>
</dbReference>
<evidence type="ECO:0000313" key="3">
    <source>
        <dbReference type="EMBL" id="ACN17210.1"/>
    </source>
</evidence>
<dbReference type="CAZy" id="GT1">
    <property type="family name" value="Glycosyltransferase Family 1"/>
</dbReference>
<dbReference type="eggNOG" id="COG4671">
    <property type="taxonomic scope" value="Bacteria"/>
</dbReference>
<sequence>MDEKFTFNILMYSHDTYGLGHIRRTMAIAEHLSSEDTNILILTGSPMAGRFRFPMGVDYVRIPGMIKRSNEDYFPLSIRIDPVQALEIRKSIVLATAQTFRPDLFIVDKEPLGLKREVLPTLEWINTDLKGCCTVLGLRDVMDDADTVRQNWQGKGVYENVERLYTEVWVYGDKALYDPVVEYAIPETISSKLYFTGYIPRKVPPPFEVEDIQKQLALDPKERLVTVTTGGGGDGFWVLNAYLTMLEIMAASSDPFPFKTVLITGPFLSDDENAVVHERARALGILVYQFFIHMEQLFAASDLVVCMGGYNTVCEILSLKIPSLVIPREDPRKEQLIRAMAMEKKGLLDYISWAMVSPDLMREKILAMLSHSGCFRRAMADFSLTGIDRICSRISTFRNKKNGNKSKETDALECPSPPEGA</sequence>
<gene>
    <name evidence="3" type="ordered locus">HRM2_41540</name>
</gene>
<dbReference type="AlphaFoldDB" id="C0QCX8"/>
<evidence type="ECO:0000256" key="1">
    <source>
        <dbReference type="SAM" id="MobiDB-lite"/>
    </source>
</evidence>
<accession>C0QCX8</accession>
<organism evidence="3 4">
    <name type="scientific">Desulforapulum autotrophicum (strain ATCC 43914 / DSM 3382 / VKM B-1955 / HRM2)</name>
    <name type="common">Desulfobacterium autotrophicum</name>
    <dbReference type="NCBI Taxonomy" id="177437"/>
    <lineage>
        <taxon>Bacteria</taxon>
        <taxon>Pseudomonadati</taxon>
        <taxon>Thermodesulfobacteriota</taxon>
        <taxon>Desulfobacteria</taxon>
        <taxon>Desulfobacterales</taxon>
        <taxon>Desulfobacteraceae</taxon>
        <taxon>Desulforapulum</taxon>
    </lineage>
</organism>
<dbReference type="Pfam" id="PF04101">
    <property type="entry name" value="Glyco_tran_28_C"/>
    <property type="match status" value="1"/>
</dbReference>
<dbReference type="HOGENOM" id="CLU_055279_0_0_7"/>
<dbReference type="OrthoDB" id="9802126at2"/>